<feature type="compositionally biased region" description="Polar residues" evidence="1">
    <location>
        <begin position="1"/>
        <end position="11"/>
    </location>
</feature>
<keyword evidence="3" id="KW-1185">Reference proteome</keyword>
<protein>
    <submittedName>
        <fullName evidence="2">Uncharacterized protein</fullName>
    </submittedName>
</protein>
<dbReference type="EMBL" id="JAGFBR010000005">
    <property type="protein sequence ID" value="KAH0466569.1"/>
    <property type="molecule type" value="Genomic_DNA"/>
</dbReference>
<evidence type="ECO:0000256" key="1">
    <source>
        <dbReference type="SAM" id="MobiDB-lite"/>
    </source>
</evidence>
<comment type="caution">
    <text evidence="2">The sequence shown here is derived from an EMBL/GenBank/DDBJ whole genome shotgun (WGS) entry which is preliminary data.</text>
</comment>
<dbReference type="AlphaFoldDB" id="A0AAV7HEQ2"/>
<dbReference type="Proteomes" id="UP000775213">
    <property type="component" value="Unassembled WGS sequence"/>
</dbReference>
<name>A0AAV7HEQ2_DENCH</name>
<evidence type="ECO:0000313" key="2">
    <source>
        <dbReference type="EMBL" id="KAH0466569.1"/>
    </source>
</evidence>
<accession>A0AAV7HEQ2</accession>
<gene>
    <name evidence="2" type="ORF">IEQ34_003807</name>
</gene>
<sequence length="107" mass="11210">MDKASLASSIANPCPTHNRGPMPNGKKASPPLILLANLSGRNSCASSPHILRSWCSTSVEICICMPLGRRTLPTLQSCATVLDMPSTGGRPKIVKASISLGSDNKHS</sequence>
<reference evidence="2 3" key="1">
    <citation type="journal article" date="2021" name="Hortic Res">
        <title>Chromosome-scale assembly of the Dendrobium chrysotoxum genome enhances the understanding of orchid evolution.</title>
        <authorList>
            <person name="Zhang Y."/>
            <person name="Zhang G.Q."/>
            <person name="Zhang D."/>
            <person name="Liu X.D."/>
            <person name="Xu X.Y."/>
            <person name="Sun W.H."/>
            <person name="Yu X."/>
            <person name="Zhu X."/>
            <person name="Wang Z.W."/>
            <person name="Zhao X."/>
            <person name="Zhong W.Y."/>
            <person name="Chen H."/>
            <person name="Yin W.L."/>
            <person name="Huang T."/>
            <person name="Niu S.C."/>
            <person name="Liu Z.J."/>
        </authorList>
    </citation>
    <scope>NUCLEOTIDE SEQUENCE [LARGE SCALE GENOMIC DNA]</scope>
    <source>
        <strain evidence="2">Lindl</strain>
    </source>
</reference>
<evidence type="ECO:0000313" key="3">
    <source>
        <dbReference type="Proteomes" id="UP000775213"/>
    </source>
</evidence>
<organism evidence="2 3">
    <name type="scientific">Dendrobium chrysotoxum</name>
    <name type="common">Orchid</name>
    <dbReference type="NCBI Taxonomy" id="161865"/>
    <lineage>
        <taxon>Eukaryota</taxon>
        <taxon>Viridiplantae</taxon>
        <taxon>Streptophyta</taxon>
        <taxon>Embryophyta</taxon>
        <taxon>Tracheophyta</taxon>
        <taxon>Spermatophyta</taxon>
        <taxon>Magnoliopsida</taxon>
        <taxon>Liliopsida</taxon>
        <taxon>Asparagales</taxon>
        <taxon>Orchidaceae</taxon>
        <taxon>Epidendroideae</taxon>
        <taxon>Malaxideae</taxon>
        <taxon>Dendrobiinae</taxon>
        <taxon>Dendrobium</taxon>
    </lineage>
</organism>
<proteinExistence type="predicted"/>
<feature type="region of interest" description="Disordered" evidence="1">
    <location>
        <begin position="1"/>
        <end position="29"/>
    </location>
</feature>